<organism evidence="1">
    <name type="scientific">bioreactor metagenome</name>
    <dbReference type="NCBI Taxonomy" id="1076179"/>
    <lineage>
        <taxon>unclassified sequences</taxon>
        <taxon>metagenomes</taxon>
        <taxon>ecological metagenomes</taxon>
    </lineage>
</organism>
<dbReference type="EMBL" id="VSSQ01145895">
    <property type="protein sequence ID" value="MPN64688.1"/>
    <property type="molecule type" value="Genomic_DNA"/>
</dbReference>
<reference evidence="1" key="1">
    <citation type="submission" date="2019-08" db="EMBL/GenBank/DDBJ databases">
        <authorList>
            <person name="Kucharzyk K."/>
            <person name="Murdoch R.W."/>
            <person name="Higgins S."/>
            <person name="Loffler F."/>
        </authorList>
    </citation>
    <scope>NUCLEOTIDE SEQUENCE</scope>
</reference>
<comment type="caution">
    <text evidence="1">The sequence shown here is derived from an EMBL/GenBank/DDBJ whole genome shotgun (WGS) entry which is preliminary data.</text>
</comment>
<accession>A0A645JM11</accession>
<protein>
    <submittedName>
        <fullName evidence="1">Uncharacterized protein</fullName>
    </submittedName>
</protein>
<gene>
    <name evidence="1" type="ORF">SDC9_212464</name>
</gene>
<evidence type="ECO:0000313" key="1">
    <source>
        <dbReference type="EMBL" id="MPN64688.1"/>
    </source>
</evidence>
<sequence length="125" mass="13744">MKIRVKTPPTKGITTNNTTERINVSQGTVTLLTPSKNLTIGMKATKMIKSLVATWTTVYAGFPFVSWLQTNTIAVHGAAPRRMAPAKYSVANSGVMKFLKTTKKKKAEMAYMVKGFISQFTIQVT</sequence>
<name>A0A645JM11_9ZZZZ</name>
<dbReference type="AlphaFoldDB" id="A0A645JM11"/>
<proteinExistence type="predicted"/>